<dbReference type="InterPro" id="IPR005467">
    <property type="entry name" value="His_kinase_dom"/>
</dbReference>
<dbReference type="InterPro" id="IPR004358">
    <property type="entry name" value="Sig_transdc_His_kin-like_C"/>
</dbReference>
<comment type="caution">
    <text evidence="9">The sequence shown here is derived from an EMBL/GenBank/DDBJ whole genome shotgun (WGS) entry which is preliminary data.</text>
</comment>
<keyword evidence="5" id="KW-0418">Kinase</keyword>
<sequence>MTIWRTSVIFAVVAAVLIIVNLTWLVPALRAIEAAASVLALQVLERARSDVSGSLATLQKQMEQAAEEIGVEPERGRTVIDRLLKHNPAIKSVGIAGGDGKEILRIDRFRFVSPADLGVYAEERSFTEARDGSASFGDIFVSPELEPHMTLAVPVRRGGRVAQALIGDLNVRGLVSAIHAPPTRTGDIYVVDREGNQIIHPDLSELLRRPYFGDRAIVRRVIDGAVTANGLAPEDGYRSEVGEHMFAVGMPVGIADMSIFFEQPRSIALAGQRQMIFLAGITVLLGAVIAAVVIVANMRLTRLNTVLEERNQESVVSAKILVRRDRELVAANARLRDLLLELESVGKMLVRRDLELSRANARLEELDVIKSEFVSIAAHQLRTPLTGVRWSYQTILDRDGASLTPEQRRLLTSGLGATLRMIDLVNDLLSVARIEEGRFGIRLRTQSITPLLEQFITRYAMLGKEKGISFALELPKDKPLPDLVFDEERIAMVLDNFLDNALKYTEPGGTVVMRAIEDHARIAVSVQDSGIGITPSQLHRVFTKFFRADNAIRLHTSGTGLGLYVAKNIIEKHDGAIDVKSEEGKGTIFSFTLPIA</sequence>
<dbReference type="PROSITE" id="PS50109">
    <property type="entry name" value="HIS_KIN"/>
    <property type="match status" value="1"/>
</dbReference>
<reference evidence="9 10" key="1">
    <citation type="journal article" date="2016" name="Nat. Commun.">
        <title>Thousands of microbial genomes shed light on interconnected biogeochemical processes in an aquifer system.</title>
        <authorList>
            <person name="Anantharaman K."/>
            <person name="Brown C.T."/>
            <person name="Hug L.A."/>
            <person name="Sharon I."/>
            <person name="Castelle C.J."/>
            <person name="Probst A.J."/>
            <person name="Thomas B.C."/>
            <person name="Singh A."/>
            <person name="Wilkins M.J."/>
            <person name="Karaoz U."/>
            <person name="Brodie E.L."/>
            <person name="Williams K.H."/>
            <person name="Hubbard S.S."/>
            <person name="Banfield J.F."/>
        </authorList>
    </citation>
    <scope>NUCLEOTIDE SEQUENCE [LARGE SCALE GENOMIC DNA]</scope>
</reference>
<keyword evidence="7" id="KW-1133">Transmembrane helix</keyword>
<feature type="transmembrane region" description="Helical" evidence="7">
    <location>
        <begin position="6"/>
        <end position="26"/>
    </location>
</feature>
<name>A0A1G2KT17_9BACT</name>
<dbReference type="Pfam" id="PF02518">
    <property type="entry name" value="HATPase_c"/>
    <property type="match status" value="1"/>
</dbReference>
<dbReference type="InterPro" id="IPR050736">
    <property type="entry name" value="Sensor_HK_Regulatory"/>
</dbReference>
<dbReference type="AlphaFoldDB" id="A0A1G2KT17"/>
<evidence type="ECO:0000256" key="2">
    <source>
        <dbReference type="ARBA" id="ARBA00012438"/>
    </source>
</evidence>
<evidence type="ECO:0000256" key="1">
    <source>
        <dbReference type="ARBA" id="ARBA00000085"/>
    </source>
</evidence>
<evidence type="ECO:0000256" key="6">
    <source>
        <dbReference type="ARBA" id="ARBA00023012"/>
    </source>
</evidence>
<dbReference type="Pfam" id="PF00512">
    <property type="entry name" value="HisKA"/>
    <property type="match status" value="1"/>
</dbReference>
<evidence type="ECO:0000256" key="5">
    <source>
        <dbReference type="ARBA" id="ARBA00022777"/>
    </source>
</evidence>
<keyword evidence="4" id="KW-0808">Transferase</keyword>
<dbReference type="InterPro" id="IPR036890">
    <property type="entry name" value="HATPase_C_sf"/>
</dbReference>
<dbReference type="FunFam" id="3.30.565.10:FF:000006">
    <property type="entry name" value="Sensor histidine kinase WalK"/>
    <property type="match status" value="1"/>
</dbReference>
<dbReference type="PANTHER" id="PTHR43711">
    <property type="entry name" value="TWO-COMPONENT HISTIDINE KINASE"/>
    <property type="match status" value="1"/>
</dbReference>
<evidence type="ECO:0000313" key="9">
    <source>
        <dbReference type="EMBL" id="OHA02605.1"/>
    </source>
</evidence>
<dbReference type="GO" id="GO:0000155">
    <property type="term" value="F:phosphorelay sensor kinase activity"/>
    <property type="evidence" value="ECO:0007669"/>
    <property type="project" value="InterPro"/>
</dbReference>
<evidence type="ECO:0000256" key="4">
    <source>
        <dbReference type="ARBA" id="ARBA00022679"/>
    </source>
</evidence>
<evidence type="ECO:0000259" key="8">
    <source>
        <dbReference type="PROSITE" id="PS50109"/>
    </source>
</evidence>
<dbReference type="SUPFAM" id="SSF47384">
    <property type="entry name" value="Homodimeric domain of signal transducing histidine kinase"/>
    <property type="match status" value="1"/>
</dbReference>
<dbReference type="InterPro" id="IPR003661">
    <property type="entry name" value="HisK_dim/P_dom"/>
</dbReference>
<dbReference type="SMART" id="SM00387">
    <property type="entry name" value="HATPase_c"/>
    <property type="match status" value="1"/>
</dbReference>
<dbReference type="PANTHER" id="PTHR43711:SF31">
    <property type="entry name" value="HISTIDINE KINASE"/>
    <property type="match status" value="1"/>
</dbReference>
<feature type="transmembrane region" description="Helical" evidence="7">
    <location>
        <begin position="275"/>
        <end position="296"/>
    </location>
</feature>
<dbReference type="CDD" id="cd00082">
    <property type="entry name" value="HisKA"/>
    <property type="match status" value="1"/>
</dbReference>
<evidence type="ECO:0000256" key="3">
    <source>
        <dbReference type="ARBA" id="ARBA00022553"/>
    </source>
</evidence>
<protein>
    <recommendedName>
        <fullName evidence="2">histidine kinase</fullName>
        <ecNumber evidence="2">2.7.13.3</ecNumber>
    </recommendedName>
</protein>
<keyword evidence="3" id="KW-0597">Phosphoprotein</keyword>
<dbReference type="PRINTS" id="PR00344">
    <property type="entry name" value="BCTRLSENSOR"/>
</dbReference>
<keyword evidence="7" id="KW-0812">Transmembrane</keyword>
<evidence type="ECO:0000256" key="7">
    <source>
        <dbReference type="SAM" id="Phobius"/>
    </source>
</evidence>
<proteinExistence type="predicted"/>
<dbReference type="SMART" id="SM00388">
    <property type="entry name" value="HisKA"/>
    <property type="match status" value="1"/>
</dbReference>
<evidence type="ECO:0000313" key="10">
    <source>
        <dbReference type="Proteomes" id="UP000177177"/>
    </source>
</evidence>
<dbReference type="Gene3D" id="1.10.287.130">
    <property type="match status" value="1"/>
</dbReference>
<feature type="domain" description="Histidine kinase" evidence="8">
    <location>
        <begin position="376"/>
        <end position="596"/>
    </location>
</feature>
<comment type="catalytic activity">
    <reaction evidence="1">
        <text>ATP + protein L-histidine = ADP + protein N-phospho-L-histidine.</text>
        <dbReference type="EC" id="2.7.13.3"/>
    </reaction>
</comment>
<dbReference type="EMBL" id="MHQN01000033">
    <property type="protein sequence ID" value="OHA02605.1"/>
    <property type="molecule type" value="Genomic_DNA"/>
</dbReference>
<keyword evidence="6" id="KW-0902">Two-component regulatory system</keyword>
<dbReference type="InterPro" id="IPR036097">
    <property type="entry name" value="HisK_dim/P_sf"/>
</dbReference>
<accession>A0A1G2KT17</accession>
<organism evidence="9 10">
    <name type="scientific">Candidatus Sungbacteria bacterium RIFCSPHIGHO2_02_FULL_53_17</name>
    <dbReference type="NCBI Taxonomy" id="1802275"/>
    <lineage>
        <taxon>Bacteria</taxon>
        <taxon>Candidatus Sungiibacteriota</taxon>
    </lineage>
</organism>
<dbReference type="Gene3D" id="3.30.565.10">
    <property type="entry name" value="Histidine kinase-like ATPase, C-terminal domain"/>
    <property type="match status" value="1"/>
</dbReference>
<dbReference type="SUPFAM" id="SSF55874">
    <property type="entry name" value="ATPase domain of HSP90 chaperone/DNA topoisomerase II/histidine kinase"/>
    <property type="match status" value="1"/>
</dbReference>
<dbReference type="InterPro" id="IPR003594">
    <property type="entry name" value="HATPase_dom"/>
</dbReference>
<gene>
    <name evidence="9" type="ORF">A3C92_03095</name>
</gene>
<keyword evidence="7" id="KW-0472">Membrane</keyword>
<dbReference type="Proteomes" id="UP000177177">
    <property type="component" value="Unassembled WGS sequence"/>
</dbReference>
<dbReference type="EC" id="2.7.13.3" evidence="2"/>